<name>A0A9W6DFV5_9FIRM</name>
<dbReference type="SUPFAM" id="SSF81301">
    <property type="entry name" value="Nucleotidyltransferase"/>
    <property type="match status" value="1"/>
</dbReference>
<keyword evidence="2" id="KW-1185">Reference proteome</keyword>
<sequence>MTNQIESSLVKVAKALNNAEIQWAVGASLMLQSLDLVEEVHDIDIIVALPDIEKAINVLEHIAVPIPIPKKDEYVTHHFYTFNIDGVDMDVMSGFRIRHCEGIYDFLLDNSSIVRTEHIDGTKIPYTSLEDWYVAYMLMIGREWKVKIIRDYFEKKGVNHPELLKRILEQKLPEEVTTAIVELLEA</sequence>
<comment type="caution">
    <text evidence="1">The sequence shown here is derived from an EMBL/GenBank/DDBJ whole genome shotgun (WGS) entry which is preliminary data.</text>
</comment>
<evidence type="ECO:0000313" key="1">
    <source>
        <dbReference type="EMBL" id="GKX30975.1"/>
    </source>
</evidence>
<dbReference type="InterPro" id="IPR019646">
    <property type="entry name" value="Aminoglyc_AdlTrfase"/>
</dbReference>
<dbReference type="Proteomes" id="UP001144256">
    <property type="component" value="Unassembled WGS sequence"/>
</dbReference>
<evidence type="ECO:0000313" key="2">
    <source>
        <dbReference type="Proteomes" id="UP001144256"/>
    </source>
</evidence>
<dbReference type="EMBL" id="BRLB01000013">
    <property type="protein sequence ID" value="GKX30975.1"/>
    <property type="molecule type" value="Genomic_DNA"/>
</dbReference>
<reference evidence="1" key="1">
    <citation type="submission" date="2022-06" db="EMBL/GenBank/DDBJ databases">
        <title>Vallitalea longa sp. nov., an anaerobic bacterium isolated from marine sediment.</title>
        <authorList>
            <person name="Hirano S."/>
            <person name="Terahara T."/>
            <person name="Mori K."/>
            <person name="Hamada M."/>
            <person name="Matsumoto R."/>
            <person name="Kobayashi T."/>
        </authorList>
    </citation>
    <scope>NUCLEOTIDE SEQUENCE</scope>
    <source>
        <strain evidence="1">SH18-1</strain>
    </source>
</reference>
<dbReference type="AlphaFoldDB" id="A0A9W6DFV5"/>
<dbReference type="RefSeq" id="WP_281817574.1">
    <property type="nucleotide sequence ID" value="NZ_BRLB01000013.1"/>
</dbReference>
<dbReference type="Pfam" id="PF10706">
    <property type="entry name" value="Aminoglyc_resit"/>
    <property type="match status" value="1"/>
</dbReference>
<proteinExistence type="predicted"/>
<organism evidence="1 2">
    <name type="scientific">Vallitalea longa</name>
    <dbReference type="NCBI Taxonomy" id="2936439"/>
    <lineage>
        <taxon>Bacteria</taxon>
        <taxon>Bacillati</taxon>
        <taxon>Bacillota</taxon>
        <taxon>Clostridia</taxon>
        <taxon>Lachnospirales</taxon>
        <taxon>Vallitaleaceae</taxon>
        <taxon>Vallitalea</taxon>
    </lineage>
</organism>
<dbReference type="InterPro" id="IPR043519">
    <property type="entry name" value="NT_sf"/>
</dbReference>
<dbReference type="Gene3D" id="3.30.460.40">
    <property type="match status" value="1"/>
</dbReference>
<accession>A0A9W6DFV5</accession>
<protein>
    <submittedName>
        <fullName evidence="1">Uncharacterized protein</fullName>
    </submittedName>
</protein>
<gene>
    <name evidence="1" type="ORF">SH1V18_34550</name>
</gene>